<evidence type="ECO:0000313" key="9">
    <source>
        <dbReference type="EMBL" id="EGB11543.1"/>
    </source>
</evidence>
<keyword evidence="6" id="KW-0934">Plastid</keyword>
<evidence type="ECO:0000256" key="2">
    <source>
        <dbReference type="ARBA" id="ARBA00004229"/>
    </source>
</evidence>
<feature type="binding site" evidence="7">
    <location>
        <position position="189"/>
    </location>
    <ligand>
        <name>chlorophyll a</name>
        <dbReference type="ChEBI" id="CHEBI:58416"/>
        <label>1</label>
    </ligand>
</feature>
<evidence type="ECO:0000256" key="3">
    <source>
        <dbReference type="ARBA" id="ARBA00005933"/>
    </source>
</evidence>
<dbReference type="GeneID" id="20229061"/>
<dbReference type="KEGG" id="aaf:AURANDRAFT_77882"/>
<feature type="binding site" description="axial binding residue" evidence="7">
    <location>
        <position position="124"/>
    </location>
    <ligand>
        <name>chlorophyll b</name>
        <dbReference type="ChEBI" id="CHEBI:61721"/>
        <label>1</label>
    </ligand>
    <ligandPart>
        <name>Mg</name>
        <dbReference type="ChEBI" id="CHEBI:25107"/>
    </ligandPart>
</feature>
<feature type="binding site" evidence="7">
    <location>
        <position position="203"/>
    </location>
    <ligand>
        <name>chlorophyll a</name>
        <dbReference type="ChEBI" id="CHEBI:58416"/>
        <label>1</label>
    </ligand>
</feature>
<feature type="binding site" evidence="7">
    <location>
        <position position="191"/>
    </location>
    <ligand>
        <name>chlorophyll a</name>
        <dbReference type="ChEBI" id="CHEBI:58416"/>
        <label>1</label>
    </ligand>
</feature>
<dbReference type="SUPFAM" id="SSF103511">
    <property type="entry name" value="Chlorophyll a-b binding protein"/>
    <property type="match status" value="1"/>
</dbReference>
<feature type="binding site" evidence="7">
    <location>
        <position position="80"/>
    </location>
    <ligand>
        <name>chlorophyll a</name>
        <dbReference type="ChEBI" id="CHEBI:58416"/>
        <label>1</label>
    </ligand>
</feature>
<comment type="similarity">
    <text evidence="3">Belongs to the fucoxanthin chlorophyll protein family.</text>
</comment>
<feature type="binding site" description="axial binding residue" evidence="7">
    <location>
        <position position="85"/>
    </location>
    <ligand>
        <name>chlorophyll b</name>
        <dbReference type="ChEBI" id="CHEBI:61721"/>
        <label>1</label>
    </ligand>
    <ligandPart>
        <name>Mg</name>
        <dbReference type="ChEBI" id="CHEBI:25107"/>
    </ligandPart>
</feature>
<dbReference type="EMBL" id="GL833122">
    <property type="protein sequence ID" value="EGB11543.1"/>
    <property type="molecule type" value="Genomic_DNA"/>
</dbReference>
<keyword evidence="10" id="KW-1185">Reference proteome</keyword>
<dbReference type="AlphaFoldDB" id="F0XZW3"/>
<dbReference type="GO" id="GO:0009507">
    <property type="term" value="C:chloroplast"/>
    <property type="evidence" value="ECO:0007669"/>
    <property type="project" value="UniProtKB-SubCell"/>
</dbReference>
<keyword evidence="7" id="KW-0148">Chlorophyll</keyword>
<sequence>MAKLALLLLAPAAALVPSKTASSSTRLAGATLKDPKSSEFAYGLPGNKIPGNELSSFDFDPLGFAERASPADMVKYREAELKHGRVAMLAITGMLFAEVWHPMLAATTNVPAIYGFQATLQQSVILAPVLAGIAAVETASFPGWEPTDFKMKEGAVPGSYANVEGASPWTKDKLSPEEYERKEVVELNNGRLAMLACVGLWAQELIQQQPVMYTLLEKLGAEQPEIITLVNTGSF</sequence>
<evidence type="ECO:0000256" key="7">
    <source>
        <dbReference type="PIRSR" id="PIRSR601344-1"/>
    </source>
</evidence>
<evidence type="ECO:0000256" key="5">
    <source>
        <dbReference type="ARBA" id="ARBA00022531"/>
    </source>
</evidence>
<dbReference type="InterPro" id="IPR001344">
    <property type="entry name" value="Chloro_AB-bd_pln"/>
</dbReference>
<reference evidence="9 10" key="1">
    <citation type="journal article" date="2011" name="Proc. Natl. Acad. Sci. U.S.A.">
        <title>Niche of harmful alga Aureococcus anophagefferens revealed through ecogenomics.</title>
        <authorList>
            <person name="Gobler C.J."/>
            <person name="Berry D.L."/>
            <person name="Dyhrman S.T."/>
            <person name="Wilhelm S.W."/>
            <person name="Salamov A."/>
            <person name="Lobanov A.V."/>
            <person name="Zhang Y."/>
            <person name="Collier J.L."/>
            <person name="Wurch L.L."/>
            <person name="Kustka A.B."/>
            <person name="Dill B.D."/>
            <person name="Shah M."/>
            <person name="VerBerkmoes N.C."/>
            <person name="Kuo A."/>
            <person name="Terry A."/>
            <person name="Pangilinan J."/>
            <person name="Lindquist E.A."/>
            <person name="Lucas S."/>
            <person name="Paulsen I.T."/>
            <person name="Hattenrath-Lehmann T.K."/>
            <person name="Talmage S.C."/>
            <person name="Walker E.A."/>
            <person name="Koch F."/>
            <person name="Burson A.M."/>
            <person name="Marcoval M.A."/>
            <person name="Tang Y.Z."/>
            <person name="Lecleir G.R."/>
            <person name="Coyne K.J."/>
            <person name="Berg G.M."/>
            <person name="Bertrand E.M."/>
            <person name="Saito M.A."/>
            <person name="Gladyshev V.N."/>
            <person name="Grigoriev I.V."/>
        </authorList>
    </citation>
    <scope>NUCLEOTIDE SEQUENCE [LARGE SCALE GENOMIC DNA]</scope>
    <source>
        <strain evidence="10">CCMP 1984</strain>
    </source>
</reference>
<evidence type="ECO:0000313" key="10">
    <source>
        <dbReference type="Proteomes" id="UP000002729"/>
    </source>
</evidence>
<keyword evidence="4" id="KW-0150">Chloroplast</keyword>
<evidence type="ECO:0000256" key="6">
    <source>
        <dbReference type="ARBA" id="ARBA00022640"/>
    </source>
</evidence>
<dbReference type="GO" id="GO:0016168">
    <property type="term" value="F:chlorophyll binding"/>
    <property type="evidence" value="ECO:0007669"/>
    <property type="project" value="UniProtKB-KW"/>
</dbReference>
<comment type="subcellular location">
    <subcellularLocation>
        <location evidence="2">Plastid</location>
        <location evidence="2">Chloroplast</location>
    </subcellularLocation>
</comment>
<feature type="binding site" description="axial binding residue" evidence="7">
    <location>
        <position position="145"/>
    </location>
    <ligand>
        <name>chlorophyll b</name>
        <dbReference type="ChEBI" id="CHEBI:61721"/>
        <label>1</label>
    </ligand>
    <ligandPart>
        <name>Mg</name>
        <dbReference type="ChEBI" id="CHEBI:25107"/>
    </ligandPart>
</feature>
<dbReference type="GO" id="GO:0016020">
    <property type="term" value="C:membrane"/>
    <property type="evidence" value="ECO:0007669"/>
    <property type="project" value="InterPro"/>
</dbReference>
<dbReference type="PANTHER" id="PTHR21649">
    <property type="entry name" value="CHLOROPHYLL A/B BINDING PROTEIN"/>
    <property type="match status" value="1"/>
</dbReference>
<keyword evidence="8" id="KW-0732">Signal</keyword>
<accession>F0XZW3</accession>
<protein>
    <submittedName>
        <fullName evidence="9">Putative plastid light harvesting protein isoform 5</fullName>
    </submittedName>
</protein>
<organism evidence="10">
    <name type="scientific">Aureococcus anophagefferens</name>
    <name type="common">Harmful bloom alga</name>
    <dbReference type="NCBI Taxonomy" id="44056"/>
    <lineage>
        <taxon>Eukaryota</taxon>
        <taxon>Sar</taxon>
        <taxon>Stramenopiles</taxon>
        <taxon>Ochrophyta</taxon>
        <taxon>Pelagophyceae</taxon>
        <taxon>Pelagomonadales</taxon>
        <taxon>Pelagomonadaceae</taxon>
        <taxon>Aureococcus</taxon>
    </lineage>
</organism>
<feature type="binding site" evidence="7">
    <location>
        <position position="83"/>
    </location>
    <ligand>
        <name>chlorophyll a</name>
        <dbReference type="ChEBI" id="CHEBI:58416"/>
        <label>1</label>
    </ligand>
</feature>
<evidence type="ECO:0000256" key="8">
    <source>
        <dbReference type="SAM" id="SignalP"/>
    </source>
</evidence>
<feature type="chain" id="PRO_5030168570" evidence="8">
    <location>
        <begin position="22"/>
        <end position="235"/>
    </location>
</feature>
<gene>
    <name evidence="9" type="primary">LHC5</name>
    <name evidence="9" type="ORF">AURANDRAFT_77882</name>
</gene>
<dbReference type="Proteomes" id="UP000002729">
    <property type="component" value="Unassembled WGS sequence"/>
</dbReference>
<dbReference type="RefSeq" id="XP_009033901.1">
    <property type="nucleotide sequence ID" value="XM_009035653.1"/>
</dbReference>
<dbReference type="Gene3D" id="1.10.3460.10">
    <property type="entry name" value="Chlorophyll a/b binding protein domain"/>
    <property type="match status" value="1"/>
</dbReference>
<dbReference type="Pfam" id="PF00504">
    <property type="entry name" value="Chloroa_b-bind"/>
    <property type="match status" value="1"/>
</dbReference>
<evidence type="ECO:0000256" key="4">
    <source>
        <dbReference type="ARBA" id="ARBA00022528"/>
    </source>
</evidence>
<dbReference type="InParanoid" id="F0XZW3"/>
<feature type="signal peptide" evidence="8">
    <location>
        <begin position="1"/>
        <end position="21"/>
    </location>
</feature>
<name>F0XZW3_AURAN</name>
<keyword evidence="5" id="KW-0602">Photosynthesis</keyword>
<dbReference type="GO" id="GO:0009765">
    <property type="term" value="P:photosynthesis, light harvesting"/>
    <property type="evidence" value="ECO:0007669"/>
    <property type="project" value="InterPro"/>
</dbReference>
<proteinExistence type="inferred from homology"/>
<dbReference type="OMA" id="RECELTH"/>
<dbReference type="OrthoDB" id="193785at2759"/>
<keyword evidence="7" id="KW-0157">Chromophore</keyword>
<evidence type="ECO:0000256" key="1">
    <source>
        <dbReference type="ARBA" id="ARBA00004022"/>
    </source>
</evidence>
<comment type="function">
    <text evidence="1">The light-harvesting complex (LHC) functions as a light receptor, it captures and delivers excitation energy to photosystems with which it is closely associated. Energy is transferred from the carotenoid and chlorophyll C (or B) to chlorophyll A and the photosynthetic reaction centers where it is used to synthesize ATP and reducing power.</text>
</comment>
<feature type="binding site" evidence="7">
    <location>
        <position position="186"/>
    </location>
    <ligand>
        <name>chlorophyll a</name>
        <dbReference type="ChEBI" id="CHEBI:58416"/>
        <label>1</label>
    </ligand>
</feature>
<dbReference type="InterPro" id="IPR022796">
    <property type="entry name" value="Chloroa_b-bind"/>
</dbReference>